<accession>A0A0A9BA44</accession>
<reference evidence="1" key="1">
    <citation type="submission" date="2014-09" db="EMBL/GenBank/DDBJ databases">
        <authorList>
            <person name="Magalhaes I.L.F."/>
            <person name="Oliveira U."/>
            <person name="Santos F.R."/>
            <person name="Vidigal T.H.D.A."/>
            <person name="Brescovit A.D."/>
            <person name="Santos A.J."/>
        </authorList>
    </citation>
    <scope>NUCLEOTIDE SEQUENCE</scope>
    <source>
        <tissue evidence="1">Shoot tissue taken approximately 20 cm above the soil surface</tissue>
    </source>
</reference>
<proteinExistence type="predicted"/>
<dbReference type="AlphaFoldDB" id="A0A0A9BA44"/>
<protein>
    <submittedName>
        <fullName evidence="1">Uncharacterized protein</fullName>
    </submittedName>
</protein>
<reference evidence="1" key="2">
    <citation type="journal article" date="2015" name="Data Brief">
        <title>Shoot transcriptome of the giant reed, Arundo donax.</title>
        <authorList>
            <person name="Barrero R.A."/>
            <person name="Guerrero F.D."/>
            <person name="Moolhuijzen P."/>
            <person name="Goolsby J.A."/>
            <person name="Tidwell J."/>
            <person name="Bellgard S.E."/>
            <person name="Bellgard M.I."/>
        </authorList>
    </citation>
    <scope>NUCLEOTIDE SEQUENCE</scope>
    <source>
        <tissue evidence="1">Shoot tissue taken approximately 20 cm above the soil surface</tissue>
    </source>
</reference>
<sequence length="100" mass="10359">MGTPAATLSSVEPHPQCVTKPPTAACSRMATCGAHPRTTKHWLSGRPSASVLFCSHFLTSSGSVSAPLMIQRTGQGHDTSARPSCISCAGGMRPVLPKLT</sequence>
<name>A0A0A9BA44_ARUDO</name>
<evidence type="ECO:0000313" key="1">
    <source>
        <dbReference type="EMBL" id="JAD56157.1"/>
    </source>
</evidence>
<dbReference type="EMBL" id="GBRH01241738">
    <property type="protein sequence ID" value="JAD56157.1"/>
    <property type="molecule type" value="Transcribed_RNA"/>
</dbReference>
<organism evidence="1">
    <name type="scientific">Arundo donax</name>
    <name type="common">Giant reed</name>
    <name type="synonym">Donax arundinaceus</name>
    <dbReference type="NCBI Taxonomy" id="35708"/>
    <lineage>
        <taxon>Eukaryota</taxon>
        <taxon>Viridiplantae</taxon>
        <taxon>Streptophyta</taxon>
        <taxon>Embryophyta</taxon>
        <taxon>Tracheophyta</taxon>
        <taxon>Spermatophyta</taxon>
        <taxon>Magnoliopsida</taxon>
        <taxon>Liliopsida</taxon>
        <taxon>Poales</taxon>
        <taxon>Poaceae</taxon>
        <taxon>PACMAD clade</taxon>
        <taxon>Arundinoideae</taxon>
        <taxon>Arundineae</taxon>
        <taxon>Arundo</taxon>
    </lineage>
</organism>